<evidence type="ECO:0000313" key="4">
    <source>
        <dbReference type="EMBL" id="CAF3756378.1"/>
    </source>
</evidence>
<feature type="non-terminal residue" evidence="2">
    <location>
        <position position="322"/>
    </location>
</feature>
<evidence type="ECO:0000313" key="5">
    <source>
        <dbReference type="EMBL" id="CAF4374810.1"/>
    </source>
</evidence>
<feature type="domain" description="TH1" evidence="1">
    <location>
        <begin position="129"/>
        <end position="321"/>
    </location>
</feature>
<reference evidence="2" key="1">
    <citation type="submission" date="2021-02" db="EMBL/GenBank/DDBJ databases">
        <authorList>
            <person name="Nowell W R."/>
        </authorList>
    </citation>
    <scope>NUCLEOTIDE SEQUENCE</scope>
</reference>
<dbReference type="EMBL" id="CAJOBA010067994">
    <property type="protein sequence ID" value="CAF4374810.1"/>
    <property type="molecule type" value="Genomic_DNA"/>
</dbReference>
<organism evidence="2 6">
    <name type="scientific">Didymodactylos carnosus</name>
    <dbReference type="NCBI Taxonomy" id="1234261"/>
    <lineage>
        <taxon>Eukaryota</taxon>
        <taxon>Metazoa</taxon>
        <taxon>Spiralia</taxon>
        <taxon>Gnathifera</taxon>
        <taxon>Rotifera</taxon>
        <taxon>Eurotatoria</taxon>
        <taxon>Bdelloidea</taxon>
        <taxon>Philodinida</taxon>
        <taxon>Philodinidae</taxon>
        <taxon>Didymodactylos</taxon>
    </lineage>
</organism>
<dbReference type="PROSITE" id="PS50096">
    <property type="entry name" value="IQ"/>
    <property type="match status" value="1"/>
</dbReference>
<dbReference type="Proteomes" id="UP000681722">
    <property type="component" value="Unassembled WGS sequence"/>
</dbReference>
<proteinExistence type="predicted"/>
<evidence type="ECO:0000313" key="3">
    <source>
        <dbReference type="EMBL" id="CAF1577164.1"/>
    </source>
</evidence>
<comment type="caution">
    <text evidence="2">The sequence shown here is derived from an EMBL/GenBank/DDBJ whole genome shotgun (WGS) entry which is preliminary data.</text>
</comment>
<evidence type="ECO:0000313" key="6">
    <source>
        <dbReference type="Proteomes" id="UP000663829"/>
    </source>
</evidence>
<protein>
    <recommendedName>
        <fullName evidence="1">TH1 domain-containing protein</fullName>
    </recommendedName>
</protein>
<dbReference type="Proteomes" id="UP000663829">
    <property type="component" value="Unassembled WGS sequence"/>
</dbReference>
<dbReference type="EMBL" id="CAJNOK010045026">
    <property type="protein sequence ID" value="CAF1577164.1"/>
    <property type="molecule type" value="Genomic_DNA"/>
</dbReference>
<gene>
    <name evidence="2" type="ORF">GPM918_LOCUS12902</name>
    <name evidence="3" type="ORF">OVA965_LOCUS40743</name>
    <name evidence="4" type="ORF">SRO942_LOCUS12903</name>
    <name evidence="5" type="ORF">TMI583_LOCUS42236</name>
</gene>
<dbReference type="InterPro" id="IPR010926">
    <property type="entry name" value="Myosin_TH1"/>
</dbReference>
<dbReference type="OrthoDB" id="6108017at2759"/>
<dbReference type="AlphaFoldDB" id="A0A814FMH7"/>
<sequence>VSLFQLERKRTEGLNFVITIIQKYTRSWHQQKLFAREMAAIRVQRAYRKYRTRTYVKKLNDAFRNVANSNDFGKNIKWPAPQPGFVPLNNKLKQMHRRWRAYKIISRIPSELRPTFELKLLAAEYLQNRTSYIANAFHQVWKGDYLSLPEEHMNMQQNLNNYKKVMNELRVKDKFSQIIFSTLATKMNTSVKMDERAIVMTDRFIYKLDPKKHFHIRKTGIPLEQITGLSVTTGTEQLIVVHSSTLHDLVFYMHTKEDRVGEFVANFIKLKRKMSSPFVINVLRYVSVQLDKHERLINIVPGGDQIEFKKGSGNNITLTAPI</sequence>
<evidence type="ECO:0000313" key="2">
    <source>
        <dbReference type="EMBL" id="CAF0984026.1"/>
    </source>
</evidence>
<dbReference type="GO" id="GO:0016459">
    <property type="term" value="C:myosin complex"/>
    <property type="evidence" value="ECO:0007669"/>
    <property type="project" value="InterPro"/>
</dbReference>
<dbReference type="Proteomes" id="UP000682733">
    <property type="component" value="Unassembled WGS sequence"/>
</dbReference>
<dbReference type="Gene3D" id="1.20.5.190">
    <property type="match status" value="1"/>
</dbReference>
<dbReference type="EMBL" id="CAJNOQ010002883">
    <property type="protein sequence ID" value="CAF0984026.1"/>
    <property type="molecule type" value="Genomic_DNA"/>
</dbReference>
<dbReference type="Pfam" id="PF06017">
    <property type="entry name" value="Myosin_TH1"/>
    <property type="match status" value="1"/>
</dbReference>
<accession>A0A814FMH7</accession>
<evidence type="ECO:0000259" key="1">
    <source>
        <dbReference type="PROSITE" id="PS51757"/>
    </source>
</evidence>
<dbReference type="GO" id="GO:0003774">
    <property type="term" value="F:cytoskeletal motor activity"/>
    <property type="evidence" value="ECO:0007669"/>
    <property type="project" value="InterPro"/>
</dbReference>
<name>A0A814FMH7_9BILA</name>
<dbReference type="Proteomes" id="UP000677228">
    <property type="component" value="Unassembled WGS sequence"/>
</dbReference>
<dbReference type="PROSITE" id="PS51757">
    <property type="entry name" value="TH1"/>
    <property type="match status" value="1"/>
</dbReference>
<dbReference type="EMBL" id="CAJOBC010002884">
    <property type="protein sequence ID" value="CAF3756378.1"/>
    <property type="molecule type" value="Genomic_DNA"/>
</dbReference>
<keyword evidence="6" id="KW-1185">Reference proteome</keyword>